<dbReference type="GO" id="GO:0000502">
    <property type="term" value="C:proteasome complex"/>
    <property type="evidence" value="ECO:0007669"/>
    <property type="project" value="UniProtKB-KW"/>
</dbReference>
<feature type="repeat" description="WD" evidence="3">
    <location>
        <begin position="291"/>
        <end position="332"/>
    </location>
</feature>
<dbReference type="Proteomes" id="UP000324022">
    <property type="component" value="Unassembled WGS sequence"/>
</dbReference>
<dbReference type="OrthoDB" id="10257301at2759"/>
<protein>
    <submittedName>
        <fullName evidence="4">Related to RPN14 ### proteasome-interacting protein involved in the assembly of the 19S proteasome</fullName>
    </submittedName>
</protein>
<dbReference type="InterPro" id="IPR053299">
    <property type="entry name" value="ASTRA_WD_repeat"/>
</dbReference>
<dbReference type="InterPro" id="IPR015943">
    <property type="entry name" value="WD40/YVTN_repeat-like_dom_sf"/>
</dbReference>
<proteinExistence type="predicted"/>
<sequence length="543" mass="58254">MAAVPYISVQPNYAEVFSDVSSSTIAGEKVWLSYYSSNAPSSSVHVKLALQQTKDAGKDVDTQGGVKIADIETSGGPTNGLRVSRVSGSWLDLRLTQTSSPSQREGEKTDIRSARSLQPYIELDSGVQVRFPKKTLTKFLPTVGTSKVNDNYTNYPTIDAFDLSLGTGDDELDLFVAGGSEGALYTGRLASDFDATEARTSAIESLTEEERHILSGESPDPEEKKWDIEARIRLSVNAAKSRLGKKTALKGHVGDVRFVKFFPSNRVVLSTSSDLTCRIWDPFTGDNPRTLEGHKRAVLTAGIIGRGKNVLTAGADGSVRLWDVAAPKQVRLMGSDRYSAVNCLALPKEGDGEEEASTFVVGLASGSWQSFDLRTATATSTSAKYTFPPGEPPSASDLWTQALTAGITAIDVKNHTVVTGTANGIVSVWDRRNLSSSTNSNNGAPAGLVTAWRRNNAEINSLKLVGSDDSKTGGLQVLVATQDGLPYRASLEASMETEESWNGNAPKVVHEYAGWDCDQTSWIGTDRLGRTVIAGAEGAVRRY</sequence>
<dbReference type="Pfam" id="PF00400">
    <property type="entry name" value="WD40"/>
    <property type="match status" value="2"/>
</dbReference>
<gene>
    <name evidence="4" type="ORF">UTRI_02339</name>
</gene>
<dbReference type="PROSITE" id="PS50082">
    <property type="entry name" value="WD_REPEATS_2"/>
    <property type="match status" value="2"/>
</dbReference>
<dbReference type="SMART" id="SM00320">
    <property type="entry name" value="WD40"/>
    <property type="match status" value="3"/>
</dbReference>
<dbReference type="PANTHER" id="PTHR44156">
    <property type="entry name" value="SUPERNUMERARY LIMBS, ISOFORM B-RELATED"/>
    <property type="match status" value="1"/>
</dbReference>
<dbReference type="PROSITE" id="PS50294">
    <property type="entry name" value="WD_REPEATS_REGION"/>
    <property type="match status" value="2"/>
</dbReference>
<evidence type="ECO:0000313" key="5">
    <source>
        <dbReference type="Proteomes" id="UP000324022"/>
    </source>
</evidence>
<dbReference type="PROSITE" id="PS00678">
    <property type="entry name" value="WD_REPEATS_1"/>
    <property type="match status" value="1"/>
</dbReference>
<evidence type="ECO:0000313" key="4">
    <source>
        <dbReference type="EMBL" id="SPO26065.1"/>
    </source>
</evidence>
<dbReference type="AlphaFoldDB" id="A0A5C3E7L4"/>
<keyword evidence="4" id="KW-0647">Proteasome</keyword>
<dbReference type="InterPro" id="IPR019775">
    <property type="entry name" value="WD40_repeat_CS"/>
</dbReference>
<dbReference type="EMBL" id="OOIN01000013">
    <property type="protein sequence ID" value="SPO26065.1"/>
    <property type="molecule type" value="Genomic_DNA"/>
</dbReference>
<keyword evidence="2" id="KW-0677">Repeat</keyword>
<keyword evidence="5" id="KW-1185">Reference proteome</keyword>
<organism evidence="4 5">
    <name type="scientific">Ustilago trichophora</name>
    <dbReference type="NCBI Taxonomy" id="86804"/>
    <lineage>
        <taxon>Eukaryota</taxon>
        <taxon>Fungi</taxon>
        <taxon>Dikarya</taxon>
        <taxon>Basidiomycota</taxon>
        <taxon>Ustilaginomycotina</taxon>
        <taxon>Ustilaginomycetes</taxon>
        <taxon>Ustilaginales</taxon>
        <taxon>Ustilaginaceae</taxon>
        <taxon>Ustilago</taxon>
    </lineage>
</organism>
<dbReference type="InterPro" id="IPR001680">
    <property type="entry name" value="WD40_rpt"/>
</dbReference>
<evidence type="ECO:0000256" key="1">
    <source>
        <dbReference type="ARBA" id="ARBA00022574"/>
    </source>
</evidence>
<dbReference type="InterPro" id="IPR036322">
    <property type="entry name" value="WD40_repeat_dom_sf"/>
</dbReference>
<dbReference type="SUPFAM" id="SSF50978">
    <property type="entry name" value="WD40 repeat-like"/>
    <property type="match status" value="1"/>
</dbReference>
<evidence type="ECO:0000256" key="3">
    <source>
        <dbReference type="PROSITE-ProRule" id="PRU00221"/>
    </source>
</evidence>
<accession>A0A5C3E7L4</accession>
<evidence type="ECO:0000256" key="2">
    <source>
        <dbReference type="ARBA" id="ARBA00022737"/>
    </source>
</evidence>
<dbReference type="Gene3D" id="2.130.10.10">
    <property type="entry name" value="YVTN repeat-like/Quinoprotein amine dehydrogenase"/>
    <property type="match status" value="1"/>
</dbReference>
<keyword evidence="1 3" id="KW-0853">WD repeat</keyword>
<feature type="repeat" description="WD" evidence="3">
    <location>
        <begin position="249"/>
        <end position="290"/>
    </location>
</feature>
<reference evidence="4 5" key="1">
    <citation type="submission" date="2018-03" db="EMBL/GenBank/DDBJ databases">
        <authorList>
            <person name="Guldener U."/>
        </authorList>
    </citation>
    <scope>NUCLEOTIDE SEQUENCE [LARGE SCALE GENOMIC DNA]</scope>
    <source>
        <strain evidence="4 5">NBRC100155</strain>
    </source>
</reference>
<name>A0A5C3E7L4_9BASI</name>